<reference evidence="2 3" key="1">
    <citation type="submission" date="2017-10" db="EMBL/GenBank/DDBJ databases">
        <title>The draft genome sequence of Lewinella marina KCTC 32374.</title>
        <authorList>
            <person name="Wang K."/>
        </authorList>
    </citation>
    <scope>NUCLEOTIDE SEQUENCE [LARGE SCALE GENOMIC DNA]</scope>
    <source>
        <strain evidence="2 3">MKG-38</strain>
    </source>
</reference>
<dbReference type="InterPro" id="IPR001791">
    <property type="entry name" value="Laminin_G"/>
</dbReference>
<protein>
    <recommendedName>
        <fullName evidence="1">Laminin G domain-containing protein</fullName>
    </recommendedName>
</protein>
<dbReference type="InterPro" id="IPR013320">
    <property type="entry name" value="ConA-like_dom_sf"/>
</dbReference>
<dbReference type="Gene3D" id="2.60.40.10">
    <property type="entry name" value="Immunoglobulins"/>
    <property type="match status" value="1"/>
</dbReference>
<evidence type="ECO:0000313" key="3">
    <source>
        <dbReference type="Proteomes" id="UP000226437"/>
    </source>
</evidence>
<dbReference type="SUPFAM" id="SSF49899">
    <property type="entry name" value="Concanavalin A-like lectins/glucanases"/>
    <property type="match status" value="1"/>
</dbReference>
<dbReference type="PROSITE" id="PS50025">
    <property type="entry name" value="LAM_G_DOMAIN"/>
    <property type="match status" value="1"/>
</dbReference>
<evidence type="ECO:0000313" key="2">
    <source>
        <dbReference type="EMBL" id="PHK99457.1"/>
    </source>
</evidence>
<dbReference type="Gene3D" id="2.60.120.200">
    <property type="match status" value="1"/>
</dbReference>
<dbReference type="RefSeq" id="WP_099106072.1">
    <property type="nucleotide sequence ID" value="NZ_PDLO01000002.1"/>
</dbReference>
<organism evidence="2 3">
    <name type="scientific">Neolewinella marina</name>
    <dbReference type="NCBI Taxonomy" id="438751"/>
    <lineage>
        <taxon>Bacteria</taxon>
        <taxon>Pseudomonadati</taxon>
        <taxon>Bacteroidota</taxon>
        <taxon>Saprospiria</taxon>
        <taxon>Saprospirales</taxon>
        <taxon>Lewinellaceae</taxon>
        <taxon>Neolewinella</taxon>
    </lineage>
</organism>
<name>A0A2G0CHQ7_9BACT</name>
<dbReference type="EMBL" id="PDLO01000002">
    <property type="protein sequence ID" value="PHK99457.1"/>
    <property type="molecule type" value="Genomic_DNA"/>
</dbReference>
<gene>
    <name evidence="2" type="ORF">CGL56_08370</name>
</gene>
<feature type="domain" description="Laminin G" evidence="1">
    <location>
        <begin position="1"/>
        <end position="122"/>
    </location>
</feature>
<evidence type="ECO:0000259" key="1">
    <source>
        <dbReference type="PROSITE" id="PS50025"/>
    </source>
</evidence>
<dbReference type="InterPro" id="IPR026444">
    <property type="entry name" value="Secre_tail"/>
</dbReference>
<dbReference type="InterPro" id="IPR013783">
    <property type="entry name" value="Ig-like_fold"/>
</dbReference>
<dbReference type="Pfam" id="PF13385">
    <property type="entry name" value="Laminin_G_3"/>
    <property type="match status" value="1"/>
</dbReference>
<accession>A0A2G0CHQ7</accession>
<proteinExistence type="predicted"/>
<comment type="caution">
    <text evidence="2">The sequence shown here is derived from an EMBL/GenBank/DDBJ whole genome shotgun (WGS) entry which is preliminary data.</text>
</comment>
<dbReference type="AlphaFoldDB" id="A0A2G0CHQ7"/>
<dbReference type="NCBIfam" id="TIGR04183">
    <property type="entry name" value="Por_Secre_tail"/>
    <property type="match status" value="1"/>
</dbReference>
<sequence>MTSQGAVEVRFLLNGANANTSTRGKAIVEGQWHHIAATYDGSTVALYLDGALETTSSRTGALLNTTNMKLGIGNRPEGATLDHPFDGMIDELRVYDRSLSGSEVNNLTTTEAYRQLPVTFTSFQATPAFSGVELYWTVEDQRDNAGFAMERATGNEGVFTEVGFVAAHAHGDYSYTDYAAPEDATLYYRLRQVDHDGSAMYSSLVTVAPQQRNELTVFPNPASTSLTVSGSGAYAILDGFGRRVASGTVVGQERIAVADLPTGTYTLMVNQQVTRFVKQ</sequence>
<dbReference type="GO" id="GO:0005975">
    <property type="term" value="P:carbohydrate metabolic process"/>
    <property type="evidence" value="ECO:0007669"/>
    <property type="project" value="UniProtKB-ARBA"/>
</dbReference>
<dbReference type="Proteomes" id="UP000226437">
    <property type="component" value="Unassembled WGS sequence"/>
</dbReference>
<keyword evidence="3" id="KW-1185">Reference proteome</keyword>
<dbReference type="GO" id="GO:0004553">
    <property type="term" value="F:hydrolase activity, hydrolyzing O-glycosyl compounds"/>
    <property type="evidence" value="ECO:0007669"/>
    <property type="project" value="UniProtKB-ARBA"/>
</dbReference>